<dbReference type="Pfam" id="PF00581">
    <property type="entry name" value="Rhodanese"/>
    <property type="match status" value="1"/>
</dbReference>
<dbReference type="GO" id="GO:0005739">
    <property type="term" value="C:mitochondrion"/>
    <property type="evidence" value="ECO:0007669"/>
    <property type="project" value="TreeGrafter"/>
</dbReference>
<dbReference type="AlphaFoldDB" id="A0A553NF10"/>
<proteinExistence type="predicted"/>
<name>A0A553NF10_TIGCA</name>
<dbReference type="GO" id="GO:0004792">
    <property type="term" value="F:thiosulfate-cyanide sulfurtransferase activity"/>
    <property type="evidence" value="ECO:0007669"/>
    <property type="project" value="TreeGrafter"/>
</dbReference>
<sequence>MSVVLRFKPQLRHVPQLSGGLVRFLASKGGLPQVTEFSQFEQMRKNKEAFIIDVREPEELTEHGSIPGTVNIPLGDLQEFFALGDKEFHSRTGFPKPKSEYPIVTFCRIGQRSATAQQLLQDKLGFDNVSNYLGSFTEWNKKATK</sequence>
<dbReference type="PANTHER" id="PTHR44086">
    <property type="entry name" value="THIOSULFATE SULFURTRANSFERASE RDL2, MITOCHONDRIAL-RELATED"/>
    <property type="match status" value="1"/>
</dbReference>
<dbReference type="EMBL" id="VCGU01000458">
    <property type="protein sequence ID" value="TRY64020.1"/>
    <property type="molecule type" value="Genomic_DNA"/>
</dbReference>
<dbReference type="InterPro" id="IPR001763">
    <property type="entry name" value="Rhodanese-like_dom"/>
</dbReference>
<evidence type="ECO:0000313" key="2">
    <source>
        <dbReference type="EMBL" id="TRY64020.1"/>
    </source>
</evidence>
<comment type="caution">
    <text evidence="2">The sequence shown here is derived from an EMBL/GenBank/DDBJ whole genome shotgun (WGS) entry which is preliminary data.</text>
</comment>
<dbReference type="SMART" id="SM00450">
    <property type="entry name" value="RHOD"/>
    <property type="match status" value="1"/>
</dbReference>
<evidence type="ECO:0000313" key="3">
    <source>
        <dbReference type="Proteomes" id="UP000318571"/>
    </source>
</evidence>
<protein>
    <recommendedName>
        <fullName evidence="1">Rhodanese domain-containing protein</fullName>
    </recommendedName>
</protein>
<dbReference type="SUPFAM" id="SSF52821">
    <property type="entry name" value="Rhodanese/Cell cycle control phosphatase"/>
    <property type="match status" value="1"/>
</dbReference>
<dbReference type="Proteomes" id="UP000318571">
    <property type="component" value="Chromosome 10"/>
</dbReference>
<dbReference type="Gene3D" id="3.40.250.10">
    <property type="entry name" value="Rhodanese-like domain"/>
    <property type="match status" value="1"/>
</dbReference>
<feature type="domain" description="Rhodanese" evidence="1">
    <location>
        <begin position="45"/>
        <end position="141"/>
    </location>
</feature>
<evidence type="ECO:0000259" key="1">
    <source>
        <dbReference type="PROSITE" id="PS50206"/>
    </source>
</evidence>
<keyword evidence="3" id="KW-1185">Reference proteome</keyword>
<organism evidence="2 3">
    <name type="scientific">Tigriopus californicus</name>
    <name type="common">Marine copepod</name>
    <dbReference type="NCBI Taxonomy" id="6832"/>
    <lineage>
        <taxon>Eukaryota</taxon>
        <taxon>Metazoa</taxon>
        <taxon>Ecdysozoa</taxon>
        <taxon>Arthropoda</taxon>
        <taxon>Crustacea</taxon>
        <taxon>Multicrustacea</taxon>
        <taxon>Hexanauplia</taxon>
        <taxon>Copepoda</taxon>
        <taxon>Harpacticoida</taxon>
        <taxon>Harpacticidae</taxon>
        <taxon>Tigriopus</taxon>
    </lineage>
</organism>
<gene>
    <name evidence="2" type="ORF">TCAL_05578</name>
</gene>
<accession>A0A553NF10</accession>
<dbReference type="PANTHER" id="PTHR44086:SF10">
    <property type="entry name" value="THIOSULFATE SULFURTRANSFERASE_RHODANESE-LIKE DOMAIN-CONTAINING PROTEIN 3"/>
    <property type="match status" value="1"/>
</dbReference>
<dbReference type="STRING" id="6832.A0A553NF10"/>
<dbReference type="PROSITE" id="PS50206">
    <property type="entry name" value="RHODANESE_3"/>
    <property type="match status" value="1"/>
</dbReference>
<dbReference type="OrthoDB" id="566238at2759"/>
<dbReference type="InterPro" id="IPR036873">
    <property type="entry name" value="Rhodanese-like_dom_sf"/>
</dbReference>
<dbReference type="OMA" id="YEGSWTD"/>
<reference evidence="2 3" key="1">
    <citation type="journal article" date="2018" name="Nat. Ecol. Evol.">
        <title>Genomic signatures of mitonuclear coevolution across populations of Tigriopus californicus.</title>
        <authorList>
            <person name="Barreto F.S."/>
            <person name="Watson E.T."/>
            <person name="Lima T.G."/>
            <person name="Willett C.S."/>
            <person name="Edmands S."/>
            <person name="Li W."/>
            <person name="Burton R.S."/>
        </authorList>
    </citation>
    <scope>NUCLEOTIDE SEQUENCE [LARGE SCALE GENOMIC DNA]</scope>
    <source>
        <strain evidence="2 3">San Diego</strain>
    </source>
</reference>